<feature type="coiled-coil region" evidence="1">
    <location>
        <begin position="231"/>
        <end position="258"/>
    </location>
</feature>
<name>A0A7X0XDK1_9LIST</name>
<gene>
    <name evidence="2" type="ORF">HCI99_08995</name>
</gene>
<dbReference type="Proteomes" id="UP000533953">
    <property type="component" value="Unassembled WGS sequence"/>
</dbReference>
<dbReference type="EMBL" id="JAASTX010000009">
    <property type="protein sequence ID" value="MBC1491968.1"/>
    <property type="molecule type" value="Genomic_DNA"/>
</dbReference>
<reference evidence="2 3" key="1">
    <citation type="submission" date="2020-03" db="EMBL/GenBank/DDBJ databases">
        <title>Soil Listeria distribution.</title>
        <authorList>
            <person name="Liao J."/>
            <person name="Wiedmann M."/>
        </authorList>
    </citation>
    <scope>NUCLEOTIDE SEQUENCE [LARGE SCALE GENOMIC DNA]</scope>
    <source>
        <strain evidence="2 3">FSL L7-1547</strain>
    </source>
</reference>
<dbReference type="SUPFAM" id="SSF52540">
    <property type="entry name" value="P-loop containing nucleoside triphosphate hydrolases"/>
    <property type="match status" value="1"/>
</dbReference>
<keyword evidence="1" id="KW-0175">Coiled coil</keyword>
<evidence type="ECO:0000313" key="2">
    <source>
        <dbReference type="EMBL" id="MBC1491968.1"/>
    </source>
</evidence>
<comment type="caution">
    <text evidence="2">The sequence shown here is derived from an EMBL/GenBank/DDBJ whole genome shotgun (WGS) entry which is preliminary data.</text>
</comment>
<feature type="coiled-coil region" evidence="1">
    <location>
        <begin position="864"/>
        <end position="898"/>
    </location>
</feature>
<sequence length="1370" mass="160029">MAGKWHLNRAGIINYWYYQESYFEFANGKMLLRGSNGSGKSVTTASLLPMLLDGKTHPKRLDPFGSNARKIEDYLLGEKEISGDDERTGYLMLEYKREGEERYITTGIGMQARRNNRMQKWYFIIMDDKRVGIDFELWKKEGADGKRPLSKKELENRVSGDSRVVSSRQEYAELVNRHLFGFETMDGFEDMVHLLVELRKPKLSKDFTPNVMYRLLEEALPPLKDDALQSVSESLGNIDAAQAELEQARHEYKILKELGKTYQKYQQLVLRRLAKYWMETQKLLVSKEQTLVDAQTKVKAAQFEVEHIGQEITTSETKMAMLLEEENSLRAHNVFRLVKEQKDLEARMKELRASIGKSEETLHRKKSLYITQQNRLEQLEVECGNKERDLKDFLAELSDHAESSGFKEHEVMLDTFTRLKAEMNMSYWHKEAGKHQSNLLEIKMLVQERGRITQELSDIDRQIGTVEQERDKQLYFEKDWLNIFDDEMEKLETELLEWKEQAGFEIVEETWQESLQRLHQLYDKTGSFYDVMEPFRLAFRMFEDMLGKEILVQEFTMEHQKQELIDLQSELEKWQTTRFAEPMRVELASVEREELKASGTTVSAFYELVDFRENVSQNMRNQLESALSEMGVMDALVSEQKLALTANRQLISSPLLNKNTLDQFLYPIEVESSIDTHYVASILQSIEVVGSEKKASSTTMLTKDGAYQIGIIDGQSLNDYEAKFIGKENQERYRLCMIADLEEQIRDREQELQVLSGKIITLKQRITMEKSRFETIPDSSNLQEADRKIKDTRVRIGRLDLELQDLRVKSQESKETYSKVDINLKQWQKTIDIELTDQGISGCMNAITDYMHALGDLRSTSEAISNMIHQKTEYTEQMELLQEELNELVLEVDEKQSDDLKLDAILQSINSQLELEGEQDIRAKMNACFEEKAATEKRLKGLRNNLPKYLSELKNGEDDTAKYQIESDFYKHLTESWSNLFIRECSRYQGIISEQVGDEAKKLQASCNEEEEARVRNRLNRMLKESMLDLSVYNPTLYDSERMPLEDWMGSKFFDYLEPKLNEWKQAAVRQLLEVTDEQGRRVSIFDMLEDLDDYIRNQESFVNEEDHRLFEDILLHSIGNILRQLINRAEKWAVEMNKILMGQQNSSGLRLSIDWQAKTAEEEGELDTKDLVKLLRREATTLSDEEVSQMVRHFRSKIDYAKVTMEENEEIQSLHDVMKTVLDYRKWFRFVLSYQKENETKRELTNHKFYQFSGGEKAISMYLPLFTAVYSRYKDAKIDAPYIIALDEAFAGIDELNIAELFKATEALEFDYILNSQSLWGDYATVTDLNIYQLLRMKNASHVSHLLYHWNGKERTLIGELEDEAETIG</sequence>
<proteinExistence type="predicted"/>
<feature type="coiled-coil region" evidence="1">
    <location>
        <begin position="334"/>
        <end position="396"/>
    </location>
</feature>
<dbReference type="Pfam" id="PF13558">
    <property type="entry name" value="SbcC_Walker_B"/>
    <property type="match status" value="1"/>
</dbReference>
<dbReference type="NCBIfam" id="TIGR02680">
    <property type="entry name" value="TIGR02680 family protein"/>
    <property type="match status" value="1"/>
</dbReference>
<dbReference type="InterPro" id="IPR027417">
    <property type="entry name" value="P-loop_NTPase"/>
</dbReference>
<evidence type="ECO:0000256" key="1">
    <source>
        <dbReference type="SAM" id="Coils"/>
    </source>
</evidence>
<accession>A0A7X0XDK1</accession>
<dbReference type="InterPro" id="IPR013496">
    <property type="entry name" value="CHP02680"/>
</dbReference>
<protein>
    <submittedName>
        <fullName evidence="2">TIGR02680 family protein</fullName>
    </submittedName>
</protein>
<dbReference type="RefSeq" id="WP_185417473.1">
    <property type="nucleotide sequence ID" value="NZ_JAASTX010000009.1"/>
</dbReference>
<organism evidence="2 3">
    <name type="scientific">Listeria booriae</name>
    <dbReference type="NCBI Taxonomy" id="1552123"/>
    <lineage>
        <taxon>Bacteria</taxon>
        <taxon>Bacillati</taxon>
        <taxon>Bacillota</taxon>
        <taxon>Bacilli</taxon>
        <taxon>Bacillales</taxon>
        <taxon>Listeriaceae</taxon>
        <taxon>Listeria</taxon>
    </lineage>
</organism>
<evidence type="ECO:0000313" key="3">
    <source>
        <dbReference type="Proteomes" id="UP000533953"/>
    </source>
</evidence>